<feature type="non-terminal residue" evidence="1">
    <location>
        <position position="1"/>
    </location>
</feature>
<organism evidence="1 2">
    <name type="scientific">Caerostris extrusa</name>
    <name type="common">Bark spider</name>
    <name type="synonym">Caerostris bankana</name>
    <dbReference type="NCBI Taxonomy" id="172846"/>
    <lineage>
        <taxon>Eukaryota</taxon>
        <taxon>Metazoa</taxon>
        <taxon>Ecdysozoa</taxon>
        <taxon>Arthropoda</taxon>
        <taxon>Chelicerata</taxon>
        <taxon>Arachnida</taxon>
        <taxon>Araneae</taxon>
        <taxon>Araneomorphae</taxon>
        <taxon>Entelegynae</taxon>
        <taxon>Araneoidea</taxon>
        <taxon>Araneidae</taxon>
        <taxon>Caerostris</taxon>
    </lineage>
</organism>
<dbReference type="Proteomes" id="UP001054945">
    <property type="component" value="Unassembled WGS sequence"/>
</dbReference>
<sequence length="105" mass="11433">ILTLDIHETLSVALYPRSLVDFSLPIPRGNKTKPRLSFLQSQPAGNESMFVVVIWVVLNLFERHLALPRITISSFPCCIQILAHASPIVAIVAALLKGAVTSANT</sequence>
<dbReference type="AlphaFoldDB" id="A0AAV4VAD4"/>
<gene>
    <name evidence="1" type="ORF">CEXT_83981</name>
</gene>
<reference evidence="1 2" key="1">
    <citation type="submission" date="2021-06" db="EMBL/GenBank/DDBJ databases">
        <title>Caerostris extrusa draft genome.</title>
        <authorList>
            <person name="Kono N."/>
            <person name="Arakawa K."/>
        </authorList>
    </citation>
    <scope>NUCLEOTIDE SEQUENCE [LARGE SCALE GENOMIC DNA]</scope>
</reference>
<name>A0AAV4VAD4_CAEEX</name>
<accession>A0AAV4VAD4</accession>
<evidence type="ECO:0000313" key="1">
    <source>
        <dbReference type="EMBL" id="GIY67013.1"/>
    </source>
</evidence>
<comment type="caution">
    <text evidence="1">The sequence shown here is derived from an EMBL/GenBank/DDBJ whole genome shotgun (WGS) entry which is preliminary data.</text>
</comment>
<proteinExistence type="predicted"/>
<dbReference type="EMBL" id="BPLR01014187">
    <property type="protein sequence ID" value="GIY67013.1"/>
    <property type="molecule type" value="Genomic_DNA"/>
</dbReference>
<keyword evidence="2" id="KW-1185">Reference proteome</keyword>
<evidence type="ECO:0000313" key="2">
    <source>
        <dbReference type="Proteomes" id="UP001054945"/>
    </source>
</evidence>
<protein>
    <submittedName>
        <fullName evidence="1">Uncharacterized protein</fullName>
    </submittedName>
</protein>